<feature type="domain" description="SH3b" evidence="3">
    <location>
        <begin position="341"/>
        <end position="405"/>
    </location>
</feature>
<feature type="domain" description="SH3b" evidence="3">
    <location>
        <begin position="267"/>
        <end position="331"/>
    </location>
</feature>
<feature type="domain" description="SH3b" evidence="3">
    <location>
        <begin position="489"/>
        <end position="553"/>
    </location>
</feature>
<dbReference type="EMBL" id="CP159510">
    <property type="protein sequence ID" value="XCJ17283.1"/>
    <property type="molecule type" value="Genomic_DNA"/>
</dbReference>
<dbReference type="Gene3D" id="2.30.30.40">
    <property type="entry name" value="SH3 Domains"/>
    <property type="match status" value="11"/>
</dbReference>
<reference evidence="4" key="1">
    <citation type="submission" date="2024-06" db="EMBL/GenBank/DDBJ databases">
        <authorList>
            <person name="Fan A."/>
            <person name="Zhang F.Y."/>
            <person name="Zhang L."/>
        </authorList>
    </citation>
    <scope>NUCLEOTIDE SEQUENCE</scope>
    <source>
        <strain evidence="4">Y61</strain>
    </source>
</reference>
<dbReference type="InterPro" id="IPR052354">
    <property type="entry name" value="Cell_Wall_Dynamics_Protein"/>
</dbReference>
<dbReference type="SMART" id="SM00287">
    <property type="entry name" value="SH3b"/>
    <property type="match status" value="11"/>
</dbReference>
<feature type="domain" description="SH3b" evidence="3">
    <location>
        <begin position="637"/>
        <end position="701"/>
    </location>
</feature>
<proteinExistence type="predicted"/>
<dbReference type="PROSITE" id="PS51781">
    <property type="entry name" value="SH3B"/>
    <property type="match status" value="11"/>
</dbReference>
<evidence type="ECO:0000259" key="3">
    <source>
        <dbReference type="PROSITE" id="PS51781"/>
    </source>
</evidence>
<protein>
    <submittedName>
        <fullName evidence="4">SH3 domain-containing protein</fullName>
    </submittedName>
</protein>
<dbReference type="AlphaFoldDB" id="A0AAU8IGY8"/>
<evidence type="ECO:0000256" key="1">
    <source>
        <dbReference type="SAM" id="MobiDB-lite"/>
    </source>
</evidence>
<feature type="domain" description="SH3b" evidence="3">
    <location>
        <begin position="415"/>
        <end position="479"/>
    </location>
</feature>
<feature type="region of interest" description="Disordered" evidence="1">
    <location>
        <begin position="770"/>
        <end position="797"/>
    </location>
</feature>
<dbReference type="SMART" id="SM00047">
    <property type="entry name" value="LYZ2"/>
    <property type="match status" value="1"/>
</dbReference>
<feature type="chain" id="PRO_5043582998" evidence="2">
    <location>
        <begin position="33"/>
        <end position="1095"/>
    </location>
</feature>
<feature type="domain" description="SH3b" evidence="3">
    <location>
        <begin position="117"/>
        <end position="180"/>
    </location>
</feature>
<evidence type="ECO:0000313" key="4">
    <source>
        <dbReference type="EMBL" id="XCJ17283.1"/>
    </source>
</evidence>
<feature type="domain" description="SH3b" evidence="3">
    <location>
        <begin position="563"/>
        <end position="627"/>
    </location>
</feature>
<feature type="domain" description="SH3b" evidence="3">
    <location>
        <begin position="35"/>
        <end position="103"/>
    </location>
</feature>
<gene>
    <name evidence="4" type="ORF">ABNN70_01740</name>
</gene>
<name>A0AAU8IGY8_9BACL</name>
<dbReference type="InterPro" id="IPR003646">
    <property type="entry name" value="SH3-like_bac-type"/>
</dbReference>
<dbReference type="Gene3D" id="1.10.530.10">
    <property type="match status" value="1"/>
</dbReference>
<dbReference type="GO" id="GO:0004040">
    <property type="term" value="F:amidase activity"/>
    <property type="evidence" value="ECO:0007669"/>
    <property type="project" value="InterPro"/>
</dbReference>
<evidence type="ECO:0000256" key="2">
    <source>
        <dbReference type="SAM" id="SignalP"/>
    </source>
</evidence>
<dbReference type="PANTHER" id="PTHR34408">
    <property type="entry name" value="FAMILY PROTEIN, PUTATIVE-RELATED"/>
    <property type="match status" value="1"/>
</dbReference>
<dbReference type="Pfam" id="PF01832">
    <property type="entry name" value="Glucosaminidase"/>
    <property type="match status" value="1"/>
</dbReference>
<feature type="domain" description="SH3b" evidence="3">
    <location>
        <begin position="711"/>
        <end position="775"/>
    </location>
</feature>
<feature type="domain" description="SH3b" evidence="3">
    <location>
        <begin position="193"/>
        <end position="257"/>
    </location>
</feature>
<dbReference type="InterPro" id="IPR002901">
    <property type="entry name" value="MGlyc_endo_b_GlcNAc-like_dom"/>
</dbReference>
<keyword evidence="2" id="KW-0732">Signal</keyword>
<organism evidence="4">
    <name type="scientific">Sporolactobacillus sp. Y61</name>
    <dbReference type="NCBI Taxonomy" id="3160863"/>
    <lineage>
        <taxon>Bacteria</taxon>
        <taxon>Bacillati</taxon>
        <taxon>Bacillota</taxon>
        <taxon>Bacilli</taxon>
        <taxon>Bacillales</taxon>
        <taxon>Sporolactobacillaceae</taxon>
        <taxon>Sporolactobacillus</taxon>
    </lineage>
</organism>
<dbReference type="RefSeq" id="WP_353948559.1">
    <property type="nucleotide sequence ID" value="NZ_CP159510.1"/>
</dbReference>
<feature type="signal peptide" evidence="2">
    <location>
        <begin position="1"/>
        <end position="32"/>
    </location>
</feature>
<dbReference type="Pfam" id="PF08239">
    <property type="entry name" value="SH3_3"/>
    <property type="match status" value="11"/>
</dbReference>
<sequence>MNPNRNLTILGAVTTAAAVAAVSAVNPLEASADSFKAYTGQAKTNLNIRSTPGTDQDEIGMLNRGDTFSVIGVDRKSEKGHWLKIKHNNRTAFVDGYYVAKAKAATQPSVQPVQKVSPYQGVTTDWLHVRFLPGESGTILTTLKPGATVTVTGKTASGWLQIDFRHGSAYVSAEYIKTGGSSAGFTERMSSVKTLYKGTTTENLNVRTGPGTSNKWLTTLRKGTRVDVTGEAGGGWLKIKYNGGTAYVSGDFVTKPNAGKGSSAPLKTLYTGTTTENLNVRTGPGTSNKWLTTLRKGTKVDVTGEAGGGWLKIKYNGGTAYVSGEFVAKANAGKGSSAPLKTLYTGTTTENLNVRPVPGTSRKPLTTLKRGTRVDVTGEAGGGWLKIKYNGGTAYVSGDFVTKANAGKNPSAPLKTLYTGTTTDNLNVRPVPGTSRKPLTTLKKGTKVDVTGEAGGGWLKIKYNGGTAYVSGDFVTKPNAGKGSSAPLKTLYTGTTTDNLNVRPVPGTSRKPLTTLKKGTKVDVTGEAGGGWLKIKYNGGTAYVSGDFVTKPNAGKGSSAPLKTLYTGTTTENLNVRTGPGTSNERLTTLKKGTKVDVTGEAGGGWLKIKYNGGTAYVSGKYVTKPNAGKTPSAPLKTLYTGTTTENLNVRTGPGTSNKWLTTLRKGTKVDVTGEAGGGWLKIKYNGGTAYVSGDFVTKPNAGKGSSAPLKTLYTGTTTENLNVRTGPGTSNKRLTTLKKGTKVDVTGEAGGGWLKIKYNGGTAYVSGDFVARPSDGGSGENSPAPSPSDESDYPEQDTRYGVVTTGLNFRKGPSKSYDVIRVLQAGTRVEILTGANGWLKVSYGGRDGYVYADFIREEETVTKQEGDTVYITTKYPVSFGQALQKEQKVNGSSNLAYYLNPRNFSKGSTEYYQFLQLSSLANLNMRDMQTILAGRGILSGYAAEFITAAENNGVNEVYLVSHALLETGNGTSSLAKGVRIHGTKVYNMFGIGAYDGNAVNAGAEYAYSHGWTTPGKAIEGGAAWIADHYIYNRAYRQDTLYKMRWNPDALVMGNAAHQYATDPGWAVKQTPMIDNMYRKITKYTQIFDVPEYRN</sequence>
<accession>A0AAU8IGY8</accession>
<feature type="domain" description="SH3b" evidence="3">
    <location>
        <begin position="797"/>
        <end position="860"/>
    </location>
</feature>
<dbReference type="PANTHER" id="PTHR34408:SF2">
    <property type="entry name" value="CELL WALL-BINDING PROTEIN YWSB"/>
    <property type="match status" value="1"/>
</dbReference>